<proteinExistence type="predicted"/>
<protein>
    <submittedName>
        <fullName evidence="1">Uncharacterized protein</fullName>
    </submittedName>
</protein>
<keyword evidence="2" id="KW-1185">Reference proteome</keyword>
<dbReference type="EnsemblMetazoa" id="GPPI021602-RA">
    <property type="protein sequence ID" value="GPPI021602-PA"/>
    <property type="gene ID" value="GPPI021602"/>
</dbReference>
<dbReference type="AlphaFoldDB" id="A0A1B0B7S5"/>
<sequence length="361" mass="39555">MVVELATFLISGGIRNTCSFSLIGSNGDSFIQVLATFLMSGDKRNTRASSLNGSKGDNFIQGNGIPSVPRYLPPMVHKRTEQSLLPLQKDQHQGSQTITRLSRPQVTTLRNNLLYSTTEMGAVCVLPSSARTHKLCRRGAPLVNSSVELAHFPKRKGFKPIDQKRNWPSRLAVTQIPAHSADRKRKPRASSVIGSKGDIFLQGNGVPKLPCCFVIGRVCKNKTAWTDIGKVGARILRSHQGSQTIMKLSRPQVTTFRNNLLYNTTDTGDACVLPSVKSTRTRGLHLIATNLRPPTKNVEVRTGSKPIVQKRICPSRLAVIHTPAVSGYLADFATSHIISCSEPRDVINRKEERVGCVTTAL</sequence>
<accession>A0A1B0B7S5</accession>
<dbReference type="VEuPathDB" id="VectorBase:GPPI021602"/>
<organism evidence="1 2">
    <name type="scientific">Glossina palpalis gambiensis</name>
    <dbReference type="NCBI Taxonomy" id="67801"/>
    <lineage>
        <taxon>Eukaryota</taxon>
        <taxon>Metazoa</taxon>
        <taxon>Ecdysozoa</taxon>
        <taxon>Arthropoda</taxon>
        <taxon>Hexapoda</taxon>
        <taxon>Insecta</taxon>
        <taxon>Pterygota</taxon>
        <taxon>Neoptera</taxon>
        <taxon>Endopterygota</taxon>
        <taxon>Diptera</taxon>
        <taxon>Brachycera</taxon>
        <taxon>Muscomorpha</taxon>
        <taxon>Hippoboscoidea</taxon>
        <taxon>Glossinidae</taxon>
        <taxon>Glossina</taxon>
    </lineage>
</organism>
<evidence type="ECO:0000313" key="1">
    <source>
        <dbReference type="EnsemblMetazoa" id="GPPI021602-PA"/>
    </source>
</evidence>
<dbReference type="EMBL" id="JXJN01009711">
    <property type="status" value="NOT_ANNOTATED_CDS"/>
    <property type="molecule type" value="Genomic_DNA"/>
</dbReference>
<reference evidence="2" key="1">
    <citation type="submission" date="2015-01" db="EMBL/GenBank/DDBJ databases">
        <authorList>
            <person name="Aksoy S."/>
            <person name="Warren W."/>
            <person name="Wilson R.K."/>
        </authorList>
    </citation>
    <scope>NUCLEOTIDE SEQUENCE [LARGE SCALE GENOMIC DNA]</scope>
    <source>
        <strain evidence="2">IAEA</strain>
    </source>
</reference>
<dbReference type="Proteomes" id="UP000092460">
    <property type="component" value="Unassembled WGS sequence"/>
</dbReference>
<evidence type="ECO:0000313" key="2">
    <source>
        <dbReference type="Proteomes" id="UP000092460"/>
    </source>
</evidence>
<reference evidence="1" key="2">
    <citation type="submission" date="2020-05" db="UniProtKB">
        <authorList>
            <consortium name="EnsemblMetazoa"/>
        </authorList>
    </citation>
    <scope>IDENTIFICATION</scope>
    <source>
        <strain evidence="1">IAEA</strain>
    </source>
</reference>
<name>A0A1B0B7S5_9MUSC</name>
<dbReference type="EMBL" id="JXJN01009710">
    <property type="status" value="NOT_ANNOTATED_CDS"/>
    <property type="molecule type" value="Genomic_DNA"/>
</dbReference>